<dbReference type="AlphaFoldDB" id="A0A974D6B0"/>
<proteinExistence type="predicted"/>
<name>A0A974D6B0_XENLA</name>
<sequence>MEKGKWSKLGASKDDMGLWRNGLLNCLSKTVYAMMAHLTHGLTHSGKNAMAASVQKSWIAPGFAAFVAKYIFSCVTCLCHNPGQVLKSPRQHFAKPE</sequence>
<evidence type="ECO:0000313" key="2">
    <source>
        <dbReference type="Proteomes" id="UP000694892"/>
    </source>
</evidence>
<dbReference type="Gene3D" id="1.10.340.70">
    <property type="match status" value="1"/>
</dbReference>
<reference evidence="2" key="1">
    <citation type="journal article" date="2016" name="Nature">
        <title>Genome evolution in the allotetraploid frog Xenopus laevis.</title>
        <authorList>
            <person name="Session A.M."/>
            <person name="Uno Y."/>
            <person name="Kwon T."/>
            <person name="Chapman J.A."/>
            <person name="Toyoda A."/>
            <person name="Takahashi S."/>
            <person name="Fukui A."/>
            <person name="Hikosaka A."/>
            <person name="Suzuki A."/>
            <person name="Kondo M."/>
            <person name="van Heeringen S.J."/>
            <person name="Quigley I."/>
            <person name="Heinz S."/>
            <person name="Ogino H."/>
            <person name="Ochi H."/>
            <person name="Hellsten U."/>
            <person name="Lyons J.B."/>
            <person name="Simakov O."/>
            <person name="Putnam N."/>
            <person name="Stites J."/>
            <person name="Kuroki Y."/>
            <person name="Tanaka T."/>
            <person name="Michiue T."/>
            <person name="Watanabe M."/>
            <person name="Bogdanovic O."/>
            <person name="Lister R."/>
            <person name="Georgiou G."/>
            <person name="Paranjpe S.S."/>
            <person name="van Kruijsbergen I."/>
            <person name="Shu S."/>
            <person name="Carlson J."/>
            <person name="Kinoshita T."/>
            <person name="Ohta Y."/>
            <person name="Mawaribuchi S."/>
            <person name="Jenkins J."/>
            <person name="Grimwood J."/>
            <person name="Schmutz J."/>
            <person name="Mitros T."/>
            <person name="Mozaffari S.V."/>
            <person name="Suzuki Y."/>
            <person name="Haramoto Y."/>
            <person name="Yamamoto T.S."/>
            <person name="Takagi C."/>
            <person name="Heald R."/>
            <person name="Miller K."/>
            <person name="Haudenschild C."/>
            <person name="Kitzman J."/>
            <person name="Nakayama T."/>
            <person name="Izutsu Y."/>
            <person name="Robert J."/>
            <person name="Fortriede J."/>
            <person name="Burns K."/>
            <person name="Lotay V."/>
            <person name="Karimi K."/>
            <person name="Yasuoka Y."/>
            <person name="Dichmann D.S."/>
            <person name="Flajnik M.F."/>
            <person name="Houston D.W."/>
            <person name="Shendure J."/>
            <person name="DuPasquier L."/>
            <person name="Vize P.D."/>
            <person name="Zorn A.M."/>
            <person name="Ito M."/>
            <person name="Marcotte E.M."/>
            <person name="Wallingford J.B."/>
            <person name="Ito Y."/>
            <person name="Asashima M."/>
            <person name="Ueno N."/>
            <person name="Matsuda Y."/>
            <person name="Veenstra G.J."/>
            <person name="Fujiyama A."/>
            <person name="Harland R.M."/>
            <person name="Taira M."/>
            <person name="Rokhsar D.S."/>
        </authorList>
    </citation>
    <scope>NUCLEOTIDE SEQUENCE [LARGE SCALE GENOMIC DNA]</scope>
    <source>
        <strain evidence="2">J</strain>
    </source>
</reference>
<dbReference type="EMBL" id="CM004471">
    <property type="protein sequence ID" value="OCT86409.1"/>
    <property type="molecule type" value="Genomic_DNA"/>
</dbReference>
<dbReference type="Proteomes" id="UP000694892">
    <property type="component" value="Chromosome 3S"/>
</dbReference>
<organism evidence="1 2">
    <name type="scientific">Xenopus laevis</name>
    <name type="common">African clawed frog</name>
    <dbReference type="NCBI Taxonomy" id="8355"/>
    <lineage>
        <taxon>Eukaryota</taxon>
        <taxon>Metazoa</taxon>
        <taxon>Chordata</taxon>
        <taxon>Craniata</taxon>
        <taxon>Vertebrata</taxon>
        <taxon>Euteleostomi</taxon>
        <taxon>Amphibia</taxon>
        <taxon>Batrachia</taxon>
        <taxon>Anura</taxon>
        <taxon>Pipoidea</taxon>
        <taxon>Pipidae</taxon>
        <taxon>Xenopodinae</taxon>
        <taxon>Xenopus</taxon>
        <taxon>Xenopus</taxon>
    </lineage>
</organism>
<evidence type="ECO:0000313" key="1">
    <source>
        <dbReference type="EMBL" id="OCT86409.1"/>
    </source>
</evidence>
<accession>A0A974D6B0</accession>
<gene>
    <name evidence="1" type="ORF">XELAEV_18020091mg</name>
</gene>
<protein>
    <submittedName>
        <fullName evidence="1">Uncharacterized protein</fullName>
    </submittedName>
</protein>